<dbReference type="InterPro" id="IPR050861">
    <property type="entry name" value="Dihydroxyacetone_Kinase"/>
</dbReference>
<dbReference type="AlphaFoldDB" id="A0A090M612"/>
<feature type="domain" description="DhaL" evidence="10">
    <location>
        <begin position="374"/>
        <end position="578"/>
    </location>
</feature>
<evidence type="ECO:0000256" key="4">
    <source>
        <dbReference type="ARBA" id="ARBA00022679"/>
    </source>
</evidence>
<dbReference type="Proteomes" id="UP000195557">
    <property type="component" value="Unassembled WGS sequence"/>
</dbReference>
<dbReference type="InterPro" id="IPR004007">
    <property type="entry name" value="DhaL_dom"/>
</dbReference>
<evidence type="ECO:0000256" key="1">
    <source>
        <dbReference type="ARBA" id="ARBA00003264"/>
    </source>
</evidence>
<evidence type="ECO:0000256" key="7">
    <source>
        <dbReference type="ARBA" id="ARBA00022840"/>
    </source>
</evidence>
<dbReference type="GO" id="GO:0005524">
    <property type="term" value="F:ATP binding"/>
    <property type="evidence" value="ECO:0007669"/>
    <property type="project" value="UniProtKB-KW"/>
</dbReference>
<evidence type="ECO:0000256" key="2">
    <source>
        <dbReference type="ARBA" id="ARBA00004778"/>
    </source>
</evidence>
<evidence type="ECO:0000313" key="12">
    <source>
        <dbReference type="EMBL" id="CEF99626.1"/>
    </source>
</evidence>
<dbReference type="PANTHER" id="PTHR28629:SF4">
    <property type="entry name" value="TRIOKINASE_FMN CYCLASE"/>
    <property type="match status" value="1"/>
</dbReference>
<reference evidence="12" key="2">
    <citation type="journal article" date="2014" name="BMC Genomics">
        <title>An improved genome of the model marine alga Ostreococcus tauri unfolds by assessing Illumina de novo assemblies.</title>
        <authorList>
            <person name="Blanc-Mathieu R."/>
            <person name="Verhelst B."/>
            <person name="Derelle E."/>
            <person name="Rombauts S."/>
            <person name="Bouget F.Y."/>
            <person name="Carre I."/>
            <person name="Chateau A."/>
            <person name="Eyre-Walker A."/>
            <person name="Grimsley N."/>
            <person name="Moreau H."/>
            <person name="Piegu B."/>
            <person name="Rivals E."/>
            <person name="Schackwitz W."/>
            <person name="Van de Peer Y."/>
            <person name="Piganeau G."/>
        </authorList>
    </citation>
    <scope>NUCLEOTIDE SEQUENCE</scope>
    <source>
        <strain evidence="12">RCC4221</strain>
    </source>
</reference>
<proteinExistence type="inferred from homology"/>
<dbReference type="FunFam" id="1.25.40.340:FF:000001">
    <property type="entry name" value="Dihydroxyacetone kinase 1"/>
    <property type="match status" value="1"/>
</dbReference>
<keyword evidence="5" id="KW-0547">Nucleotide-binding</keyword>
<evidence type="ECO:0000259" key="11">
    <source>
        <dbReference type="PROSITE" id="PS51481"/>
    </source>
</evidence>
<dbReference type="FunFam" id="3.40.50.10440:FF:000001">
    <property type="entry name" value="Dihydroxyacetone kinase, DhaK subunit"/>
    <property type="match status" value="1"/>
</dbReference>
<evidence type="ECO:0000256" key="9">
    <source>
        <dbReference type="ARBA" id="ARBA00048898"/>
    </source>
</evidence>
<evidence type="ECO:0000259" key="10">
    <source>
        <dbReference type="PROSITE" id="PS51480"/>
    </source>
</evidence>
<comment type="catalytic activity">
    <reaction evidence="8">
        <text>D-glyceraldehyde + ATP = D-glyceraldehyde 3-phosphate + ADP + H(+)</text>
        <dbReference type="Rhea" id="RHEA:13941"/>
        <dbReference type="ChEBI" id="CHEBI:15378"/>
        <dbReference type="ChEBI" id="CHEBI:17378"/>
        <dbReference type="ChEBI" id="CHEBI:30616"/>
        <dbReference type="ChEBI" id="CHEBI:59776"/>
        <dbReference type="ChEBI" id="CHEBI:456216"/>
        <dbReference type="EC" id="2.7.1.28"/>
    </reaction>
</comment>
<dbReference type="GO" id="GO:0005829">
    <property type="term" value="C:cytosol"/>
    <property type="evidence" value="ECO:0007669"/>
    <property type="project" value="TreeGrafter"/>
</dbReference>
<accession>A0A090M612</accession>
<reference evidence="12 14" key="1">
    <citation type="journal article" date="2006" name="Proc. Natl. Acad. Sci. U.S.A.">
        <title>Genome analysis of the smallest free-living eukaryote Ostreococcus tauri unveils many unique features.</title>
        <authorList>
            <person name="Derelle E."/>
            <person name="Ferraz C."/>
            <person name="Rombauts S."/>
            <person name="Rouze P."/>
            <person name="Worden A.Z."/>
            <person name="Robbens S."/>
            <person name="Partensky F."/>
            <person name="Degroeve S."/>
            <person name="Echeynie S."/>
            <person name="Cooke R."/>
            <person name="Saeys Y."/>
            <person name="Wuyts J."/>
            <person name="Jabbari K."/>
            <person name="Bowler C."/>
            <person name="Panaud O."/>
            <person name="Piegu B."/>
            <person name="Ball S.G."/>
            <person name="Ral J.-P."/>
            <person name="Bouget F.-Y."/>
            <person name="Piganeau G."/>
            <person name="De Baets B."/>
            <person name="Picard A."/>
            <person name="Delseny M."/>
            <person name="Demaille J."/>
            <person name="Van de Peer Y."/>
            <person name="Moreau H."/>
        </authorList>
    </citation>
    <scope>NUCLEOTIDE SEQUENCE [LARGE SCALE GENOMIC DNA]</scope>
    <source>
        <strain evidence="12 14">OTTH0595</strain>
    </source>
</reference>
<dbReference type="InParanoid" id="A0A090M612"/>
<dbReference type="FunFam" id="3.30.1180.20:FF:000001">
    <property type="entry name" value="Dihydroxyacetone kinase 1"/>
    <property type="match status" value="1"/>
</dbReference>
<dbReference type="InterPro" id="IPR004006">
    <property type="entry name" value="DhaK_dom"/>
</dbReference>
<dbReference type="SUPFAM" id="SSF82549">
    <property type="entry name" value="DAK1/DegV-like"/>
    <property type="match status" value="1"/>
</dbReference>
<dbReference type="EMBL" id="KZ155783">
    <property type="protein sequence ID" value="OUS46585.1"/>
    <property type="molecule type" value="Genomic_DNA"/>
</dbReference>
<dbReference type="PROSITE" id="PS51480">
    <property type="entry name" value="DHAL"/>
    <property type="match status" value="1"/>
</dbReference>
<evidence type="ECO:0000313" key="13">
    <source>
        <dbReference type="EMBL" id="OUS46585.1"/>
    </source>
</evidence>
<keyword evidence="6 12" id="KW-0418">Kinase</keyword>
<keyword evidence="4" id="KW-0808">Transferase</keyword>
<comment type="function">
    <text evidence="1">Catalyzes both the phosphorylation of dihydroxyacetone and of glyceraldehyde.</text>
</comment>
<comment type="catalytic activity">
    <reaction evidence="9">
        <text>dihydroxyacetone + ATP = dihydroxyacetone phosphate + ADP + H(+)</text>
        <dbReference type="Rhea" id="RHEA:15773"/>
        <dbReference type="ChEBI" id="CHEBI:15378"/>
        <dbReference type="ChEBI" id="CHEBI:16016"/>
        <dbReference type="ChEBI" id="CHEBI:30616"/>
        <dbReference type="ChEBI" id="CHEBI:57642"/>
        <dbReference type="ChEBI" id="CHEBI:456216"/>
        <dbReference type="EC" id="2.7.1.29"/>
    </reaction>
</comment>
<accession>A0A1Y5II01</accession>
<dbReference type="SUPFAM" id="SSF101473">
    <property type="entry name" value="DhaL-like"/>
    <property type="match status" value="1"/>
</dbReference>
<organism evidence="12 14">
    <name type="scientific">Ostreococcus tauri</name>
    <name type="common">Marine green alga</name>
    <dbReference type="NCBI Taxonomy" id="70448"/>
    <lineage>
        <taxon>Eukaryota</taxon>
        <taxon>Viridiplantae</taxon>
        <taxon>Chlorophyta</taxon>
        <taxon>Mamiellophyceae</taxon>
        <taxon>Mamiellales</taxon>
        <taxon>Bathycoccaceae</taxon>
        <taxon>Ostreococcus</taxon>
    </lineage>
</organism>
<name>A0A090M612_OSTTA</name>
<dbReference type="PROSITE" id="PS51481">
    <property type="entry name" value="DHAK"/>
    <property type="match status" value="1"/>
</dbReference>
<accession>A0A454XV14</accession>
<dbReference type="FunCoup" id="A0A090M612">
    <property type="interactions" value="1053"/>
</dbReference>
<comment type="pathway">
    <text evidence="2">Polyol metabolism; glycerol fermentation; glycerone phosphate from glycerol (oxidative route): step 2/2.</text>
</comment>
<dbReference type="Pfam" id="PF02733">
    <property type="entry name" value="Dak1"/>
    <property type="match status" value="1"/>
</dbReference>
<feature type="domain" description="DhaK" evidence="11">
    <location>
        <begin position="9"/>
        <end position="340"/>
    </location>
</feature>
<dbReference type="EMBL" id="CAID01000011">
    <property type="protein sequence ID" value="CEF99626.1"/>
    <property type="molecule type" value="Genomic_DNA"/>
</dbReference>
<reference evidence="13" key="3">
    <citation type="submission" date="2017-04" db="EMBL/GenBank/DDBJ databases">
        <title>Population genomics of picophytoplankton unveils novel chromosome hypervariability.</title>
        <authorList>
            <consortium name="DOE Joint Genome Institute"/>
            <person name="Blanc-Mathieu R."/>
            <person name="Krasovec M."/>
            <person name="Hebrard M."/>
            <person name="Yau S."/>
            <person name="Desgranges E."/>
            <person name="Martin J."/>
            <person name="Schackwitz W."/>
            <person name="Kuo A."/>
            <person name="Salin G."/>
            <person name="Donnadieu C."/>
            <person name="Desdevises Y."/>
            <person name="Sanchez-Ferandin S."/>
            <person name="Moreau H."/>
            <person name="Rivals E."/>
            <person name="Grigoriev I.V."/>
            <person name="Grimsley N."/>
            <person name="Eyre-Walker A."/>
            <person name="Piganeau G."/>
        </authorList>
    </citation>
    <scope>NUCLEOTIDE SEQUENCE [LARGE SCALE GENOMIC DNA]</scope>
    <source>
        <strain evidence="13">RCC 1115</strain>
    </source>
</reference>
<dbReference type="OrthoDB" id="1724672at2759"/>
<dbReference type="GO" id="GO:0050354">
    <property type="term" value="F:triokinase activity"/>
    <property type="evidence" value="ECO:0007669"/>
    <property type="project" value="UniProtKB-EC"/>
</dbReference>
<gene>
    <name evidence="13" type="ORF">BE221DRAFT_205582</name>
    <name evidence="12" type="ORF">OT_ostta11g01580</name>
</gene>
<dbReference type="Gene3D" id="3.30.1180.20">
    <property type="entry name" value="Dihydroxyacetone kinase, domain 2"/>
    <property type="match status" value="1"/>
</dbReference>
<evidence type="ECO:0000256" key="5">
    <source>
        <dbReference type="ARBA" id="ARBA00022741"/>
    </source>
</evidence>
<evidence type="ECO:0000313" key="14">
    <source>
        <dbReference type="Proteomes" id="UP000009170"/>
    </source>
</evidence>
<dbReference type="Proteomes" id="UP000009170">
    <property type="component" value="Unassembled WGS sequence"/>
</dbReference>
<dbReference type="PANTHER" id="PTHR28629">
    <property type="entry name" value="TRIOKINASE/FMN CYCLASE"/>
    <property type="match status" value="1"/>
</dbReference>
<dbReference type="InterPro" id="IPR036117">
    <property type="entry name" value="DhaL_dom_sf"/>
</dbReference>
<dbReference type="SMART" id="SM01120">
    <property type="entry name" value="Dak2"/>
    <property type="match status" value="1"/>
</dbReference>
<dbReference type="GO" id="GO:0004371">
    <property type="term" value="F:glycerone kinase activity"/>
    <property type="evidence" value="ECO:0007669"/>
    <property type="project" value="UniProtKB-EC"/>
</dbReference>
<protein>
    <submittedName>
        <fullName evidence="12">Dak kinase</fullName>
    </submittedName>
</protein>
<dbReference type="Gene3D" id="3.40.50.10440">
    <property type="entry name" value="Dihydroxyacetone kinase, domain 1"/>
    <property type="match status" value="1"/>
</dbReference>
<dbReference type="STRING" id="70448.A0A090M612"/>
<keyword evidence="14" id="KW-1185">Reference proteome</keyword>
<dbReference type="Gene3D" id="1.25.40.340">
    <property type="match status" value="1"/>
</dbReference>
<evidence type="ECO:0000256" key="3">
    <source>
        <dbReference type="ARBA" id="ARBA00008757"/>
    </source>
</evidence>
<dbReference type="Pfam" id="PF02734">
    <property type="entry name" value="Dak2"/>
    <property type="match status" value="1"/>
</dbReference>
<dbReference type="NCBIfam" id="NF011049">
    <property type="entry name" value="PRK14479.1"/>
    <property type="match status" value="1"/>
</dbReference>
<sequence length="583" mass="59538">MSSKKFLNAVQDVVPEMLDGFALATPHCARVAEEKGVLVHVSDVSPKRETVAVISGGGSGHEPAMAGYLGDGMLTAAVCGNVYASPTAEAVLASIRATAGKKGALLVVMNYTGDRLNFGVAAERAKLEGYDVDMVVVGEDCGLSKEKVGIAGRRGLAGTLFVHKVAGAKAAAGGTLKEVAEEARRCAEAVGTMGVALQACTLPGAPGVAREVPDGEMELGMGIHGEPGATTVKQTGADELAATLLTSIFTENEKISKLSEGSKVALMVNTLGATPLMELYVIARAAFAWLAGVKNIQVTHAYVGTFMSSIDMNGFSLTICALDDDARVELLDAPCSCSAWPKSARVTQGQIISVGATSSSAPMANGPPKTSEGAAALRAIQSVAKALIAAEPELTKYDSVAGDGDCGTTIKSGAEALLGAVDTYPLDNVSDLARAIGHTVRHSMGGTSGVLYDIFFTAAADKLAKVAAGKPPSVDVVLLGFSSGVQAMMEYGGARAGDRTMLDALVPALTMATVTHMGRKTVTEVVAEAAKAAKSGAEDTKNMAAKAGRSSYVNQDVLKETPDPGAVAAATWIQAISDAISQA</sequence>
<evidence type="ECO:0000256" key="8">
    <source>
        <dbReference type="ARBA" id="ARBA00047974"/>
    </source>
</evidence>
<comment type="similarity">
    <text evidence="3">Belongs to the dihydroxyacetone kinase (DAK) family.</text>
</comment>
<keyword evidence="7" id="KW-0067">ATP-binding</keyword>
<dbReference type="GO" id="GO:0019563">
    <property type="term" value="P:glycerol catabolic process"/>
    <property type="evidence" value="ECO:0007669"/>
    <property type="project" value="TreeGrafter"/>
</dbReference>
<evidence type="ECO:0000256" key="6">
    <source>
        <dbReference type="ARBA" id="ARBA00022777"/>
    </source>
</evidence>